<proteinExistence type="predicted"/>
<name>A0ABN6M6E2_9BACT</name>
<dbReference type="EMBL" id="AP025516">
    <property type="protein sequence ID" value="BDD87381.1"/>
    <property type="molecule type" value="Genomic_DNA"/>
</dbReference>
<gene>
    <name evidence="2" type="ORF">DPPLL_17460</name>
</gene>
<keyword evidence="1" id="KW-0472">Membrane</keyword>
<feature type="transmembrane region" description="Helical" evidence="1">
    <location>
        <begin position="40"/>
        <end position="60"/>
    </location>
</feature>
<organism evidence="2 3">
    <name type="scientific">Desulfofustis limnaeus</name>
    <dbReference type="NCBI Taxonomy" id="2740163"/>
    <lineage>
        <taxon>Bacteria</taxon>
        <taxon>Pseudomonadati</taxon>
        <taxon>Thermodesulfobacteriota</taxon>
        <taxon>Desulfobulbia</taxon>
        <taxon>Desulfobulbales</taxon>
        <taxon>Desulfocapsaceae</taxon>
        <taxon>Desulfofustis</taxon>
    </lineage>
</organism>
<keyword evidence="1" id="KW-1133">Transmembrane helix</keyword>
<feature type="transmembrane region" description="Helical" evidence="1">
    <location>
        <begin position="12"/>
        <end position="34"/>
    </location>
</feature>
<keyword evidence="1" id="KW-0812">Transmembrane</keyword>
<evidence type="ECO:0000256" key="1">
    <source>
        <dbReference type="SAM" id="Phobius"/>
    </source>
</evidence>
<sequence>MQAIEQYLVQILDLFTTNWVAAALLAAVIVFLYLKKPKLLFQLVGLIVLAVAVLYIMIYLEKSMFSGVSSKERAYEVERHSR</sequence>
<dbReference type="RefSeq" id="WP_284154411.1">
    <property type="nucleotide sequence ID" value="NZ_AP025516.1"/>
</dbReference>
<accession>A0ABN6M6E2</accession>
<reference evidence="2 3" key="1">
    <citation type="submission" date="2022-01" db="EMBL/GenBank/DDBJ databases">
        <title>Desulfofustis limnae sp. nov., a novel mesophilic sulfate-reducing bacterium isolated from marsh soil.</title>
        <authorList>
            <person name="Watanabe M."/>
            <person name="Takahashi A."/>
            <person name="Kojima H."/>
            <person name="Fukui M."/>
        </authorList>
    </citation>
    <scope>NUCLEOTIDE SEQUENCE [LARGE SCALE GENOMIC DNA]</scope>
    <source>
        <strain evidence="2 3">PPLL</strain>
    </source>
</reference>
<evidence type="ECO:0000313" key="2">
    <source>
        <dbReference type="EMBL" id="BDD87381.1"/>
    </source>
</evidence>
<keyword evidence="3" id="KW-1185">Reference proteome</keyword>
<evidence type="ECO:0000313" key="3">
    <source>
        <dbReference type="Proteomes" id="UP000830055"/>
    </source>
</evidence>
<dbReference type="Proteomes" id="UP000830055">
    <property type="component" value="Chromosome"/>
</dbReference>
<protein>
    <submittedName>
        <fullName evidence="2">Uncharacterized protein</fullName>
    </submittedName>
</protein>